<evidence type="ECO:0000313" key="5">
    <source>
        <dbReference type="Proteomes" id="UP000601435"/>
    </source>
</evidence>
<feature type="chain" id="PRO_5032370846" evidence="3">
    <location>
        <begin position="33"/>
        <end position="116"/>
    </location>
</feature>
<protein>
    <submittedName>
        <fullName evidence="4">Uncharacterized protein</fullName>
    </submittedName>
</protein>
<accession>A0A813BNR2</accession>
<feature type="transmembrane region" description="Helical" evidence="2">
    <location>
        <begin position="48"/>
        <end position="68"/>
    </location>
</feature>
<comment type="caution">
    <text evidence="4">The sequence shown here is derived from an EMBL/GenBank/DDBJ whole genome shotgun (WGS) entry which is preliminary data.</text>
</comment>
<feature type="compositionally biased region" description="Basic and acidic residues" evidence="1">
    <location>
        <begin position="98"/>
        <end position="116"/>
    </location>
</feature>
<keyword evidence="2" id="KW-1133">Transmembrane helix</keyword>
<sequence length="116" mass="13004">MALSSFKVRVMLFVFASHWILSFLANVSGADAQKWLESTGVSLLQDLVLKPALLASGYATLSTLVLFCNPRVKKQWIHPDEIDEVEANFVDANGEDDQNTHDRLPHEIRSEESDSM</sequence>
<gene>
    <name evidence="4" type="ORF">SNEC2469_LOCUS31262</name>
</gene>
<dbReference type="Proteomes" id="UP000601435">
    <property type="component" value="Unassembled WGS sequence"/>
</dbReference>
<feature type="signal peptide" evidence="3">
    <location>
        <begin position="1"/>
        <end position="32"/>
    </location>
</feature>
<keyword evidence="5" id="KW-1185">Reference proteome</keyword>
<evidence type="ECO:0000256" key="1">
    <source>
        <dbReference type="SAM" id="MobiDB-lite"/>
    </source>
</evidence>
<name>A0A813BNR2_9DINO</name>
<dbReference type="EMBL" id="CAJNJA010075180">
    <property type="protein sequence ID" value="CAE7914236.1"/>
    <property type="molecule type" value="Genomic_DNA"/>
</dbReference>
<dbReference type="AlphaFoldDB" id="A0A813BNR2"/>
<proteinExistence type="predicted"/>
<dbReference type="OrthoDB" id="444641at2759"/>
<evidence type="ECO:0000256" key="2">
    <source>
        <dbReference type="SAM" id="Phobius"/>
    </source>
</evidence>
<keyword evidence="2" id="KW-0472">Membrane</keyword>
<reference evidence="4" key="1">
    <citation type="submission" date="2021-02" db="EMBL/GenBank/DDBJ databases">
        <authorList>
            <person name="Dougan E. K."/>
            <person name="Rhodes N."/>
            <person name="Thang M."/>
            <person name="Chan C."/>
        </authorList>
    </citation>
    <scope>NUCLEOTIDE SEQUENCE</scope>
</reference>
<feature type="region of interest" description="Disordered" evidence="1">
    <location>
        <begin position="91"/>
        <end position="116"/>
    </location>
</feature>
<keyword evidence="3" id="KW-0732">Signal</keyword>
<keyword evidence="2" id="KW-0812">Transmembrane</keyword>
<evidence type="ECO:0000256" key="3">
    <source>
        <dbReference type="SAM" id="SignalP"/>
    </source>
</evidence>
<evidence type="ECO:0000313" key="4">
    <source>
        <dbReference type="EMBL" id="CAE7914236.1"/>
    </source>
</evidence>
<organism evidence="4 5">
    <name type="scientific">Symbiodinium necroappetens</name>
    <dbReference type="NCBI Taxonomy" id="1628268"/>
    <lineage>
        <taxon>Eukaryota</taxon>
        <taxon>Sar</taxon>
        <taxon>Alveolata</taxon>
        <taxon>Dinophyceae</taxon>
        <taxon>Suessiales</taxon>
        <taxon>Symbiodiniaceae</taxon>
        <taxon>Symbiodinium</taxon>
    </lineage>
</organism>